<dbReference type="Xenbase" id="XB-GENE-6485806">
    <property type="gene designation" value="cenph.L"/>
</dbReference>
<comment type="subcellular location">
    <subcellularLocation>
        <location evidence="2">Chromosome</location>
        <location evidence="2">Centromere</location>
        <location evidence="2">Kinetochore</location>
    </subcellularLocation>
    <subcellularLocation>
        <location evidence="1">Nucleus</location>
    </subcellularLocation>
</comment>
<keyword evidence="6" id="KW-0137">Centromere</keyword>
<feature type="domain" description="Centromere protein H C-terminal" evidence="8">
    <location>
        <begin position="42"/>
        <end position="240"/>
    </location>
</feature>
<keyword evidence="5" id="KW-0539">Nucleus</keyword>
<evidence type="ECO:0000256" key="3">
    <source>
        <dbReference type="ARBA" id="ARBA00022454"/>
    </source>
</evidence>
<dbReference type="GeneID" id="108718015"/>
<sequence>MDLPGPLGDMQALSSELQRVCLLGACGQEPPEEEPPEPHLLRLLRLREQVKHQSLEVQTVAEATGEEVSSEALSSEKLTEIAKELLKDIEDLKVSYQNKTMVLQRMQFVNALLNKIQDNNNESRLIQEKFTHISTLSSAVINSQQETRELEDRLYDIRKKRLVLKELGSAKMLEIQTLKSNWKANREETQNEKIKRLNKILKDEIDSTTVLQNVFQNIILASHVDWAKDPQLTDIVLKLETNASSYT</sequence>
<evidence type="ECO:0000256" key="6">
    <source>
        <dbReference type="ARBA" id="ARBA00023328"/>
    </source>
</evidence>
<evidence type="ECO:0000256" key="4">
    <source>
        <dbReference type="ARBA" id="ARBA00022838"/>
    </source>
</evidence>
<dbReference type="AGR" id="Xenbase:XB-GENE-6485806"/>
<dbReference type="AlphaFoldDB" id="A0A8J0VGU4"/>
<evidence type="ECO:0000256" key="2">
    <source>
        <dbReference type="ARBA" id="ARBA00004629"/>
    </source>
</evidence>
<dbReference type="PANTHER" id="PTHR48122:SF1">
    <property type="entry name" value="CENTROMERE PROTEIN H"/>
    <property type="match status" value="1"/>
</dbReference>
<dbReference type="KEGG" id="xla:108718015"/>
<dbReference type="Proteomes" id="UP000186698">
    <property type="component" value="Chromosome 1L"/>
</dbReference>
<evidence type="ECO:0000313" key="9">
    <source>
        <dbReference type="Proteomes" id="UP000186698"/>
    </source>
</evidence>
<evidence type="ECO:0000313" key="10">
    <source>
        <dbReference type="RefSeq" id="XP_018121045.1"/>
    </source>
</evidence>
<dbReference type="GO" id="GO:0007059">
    <property type="term" value="P:chromosome segregation"/>
    <property type="evidence" value="ECO:0000318"/>
    <property type="project" value="GO_Central"/>
</dbReference>
<dbReference type="PANTHER" id="PTHR48122">
    <property type="entry name" value="CENTROMERE PROTEIN H"/>
    <property type="match status" value="1"/>
</dbReference>
<dbReference type="RefSeq" id="XP_018121045.1">
    <property type="nucleotide sequence ID" value="XM_018265556.2"/>
</dbReference>
<dbReference type="GO" id="GO:0043515">
    <property type="term" value="F:kinetochore binding"/>
    <property type="evidence" value="ECO:0000318"/>
    <property type="project" value="GO_Central"/>
</dbReference>
<dbReference type="Pfam" id="PF05837">
    <property type="entry name" value="CENP-H"/>
    <property type="match status" value="1"/>
</dbReference>
<keyword evidence="9" id="KW-1185">Reference proteome</keyword>
<dbReference type="InterPro" id="IPR040034">
    <property type="entry name" value="CENP-H"/>
</dbReference>
<dbReference type="OrthoDB" id="2274804at2759"/>
<proteinExistence type="inferred from homology"/>
<keyword evidence="3" id="KW-0158">Chromosome</keyword>
<dbReference type="GO" id="GO:0000776">
    <property type="term" value="C:kinetochore"/>
    <property type="evidence" value="ECO:0000318"/>
    <property type="project" value="GO_Central"/>
</dbReference>
<evidence type="ECO:0000313" key="11">
    <source>
        <dbReference type="Xenbase" id="XB-GENE-6485806"/>
    </source>
</evidence>
<evidence type="ECO:0000256" key="1">
    <source>
        <dbReference type="ARBA" id="ARBA00004123"/>
    </source>
</evidence>
<name>A0A8J0VGU4_XENLA</name>
<dbReference type="InterPro" id="IPR008426">
    <property type="entry name" value="CENP-H_C"/>
</dbReference>
<protein>
    <submittedName>
        <fullName evidence="10">Centromere protein H isoform X1</fullName>
    </submittedName>
</protein>
<evidence type="ECO:0000259" key="8">
    <source>
        <dbReference type="Pfam" id="PF05837"/>
    </source>
</evidence>
<evidence type="ECO:0000256" key="7">
    <source>
        <dbReference type="ARBA" id="ARBA00025735"/>
    </source>
</evidence>
<accession>A0A8J0VGU4</accession>
<dbReference type="GO" id="GO:0007052">
    <property type="term" value="P:mitotic spindle organization"/>
    <property type="evidence" value="ECO:0000318"/>
    <property type="project" value="GO_Central"/>
</dbReference>
<comment type="similarity">
    <text evidence="7">Belongs to the CENP-H/MCM16 family.</text>
</comment>
<dbReference type="CTD" id="108718015"/>
<dbReference type="GO" id="GO:0005634">
    <property type="term" value="C:nucleus"/>
    <property type="evidence" value="ECO:0000318"/>
    <property type="project" value="GO_Central"/>
</dbReference>
<keyword evidence="4" id="KW-0995">Kinetochore</keyword>
<dbReference type="GO" id="GO:0051382">
    <property type="term" value="P:kinetochore assembly"/>
    <property type="evidence" value="ECO:0007669"/>
    <property type="project" value="InterPro"/>
</dbReference>
<reference evidence="10" key="1">
    <citation type="submission" date="2025-08" db="UniProtKB">
        <authorList>
            <consortium name="RefSeq"/>
        </authorList>
    </citation>
    <scope>IDENTIFICATION</scope>
    <source>
        <strain evidence="10">J_2021</strain>
        <tissue evidence="10">Erythrocytes</tissue>
    </source>
</reference>
<organism evidence="9 10">
    <name type="scientific">Xenopus laevis</name>
    <name type="common">African clawed frog</name>
    <dbReference type="NCBI Taxonomy" id="8355"/>
    <lineage>
        <taxon>Eukaryota</taxon>
        <taxon>Metazoa</taxon>
        <taxon>Chordata</taxon>
        <taxon>Craniata</taxon>
        <taxon>Vertebrata</taxon>
        <taxon>Euteleostomi</taxon>
        <taxon>Amphibia</taxon>
        <taxon>Batrachia</taxon>
        <taxon>Anura</taxon>
        <taxon>Pipoidea</taxon>
        <taxon>Pipidae</taxon>
        <taxon>Xenopodinae</taxon>
        <taxon>Xenopus</taxon>
        <taxon>Xenopus</taxon>
    </lineage>
</organism>
<evidence type="ECO:0000256" key="5">
    <source>
        <dbReference type="ARBA" id="ARBA00023242"/>
    </source>
</evidence>
<gene>
    <name evidence="10 11" type="primary">cenph.L</name>
</gene>